<dbReference type="InterPro" id="IPR020422">
    <property type="entry name" value="TYR_PHOSPHATASE_DUAL_dom"/>
</dbReference>
<dbReference type="Pfam" id="PF00782">
    <property type="entry name" value="DSPc"/>
    <property type="match status" value="1"/>
</dbReference>
<dbReference type="GO" id="GO:0005737">
    <property type="term" value="C:cytoplasm"/>
    <property type="evidence" value="ECO:0007669"/>
    <property type="project" value="TreeGrafter"/>
</dbReference>
<gene>
    <name evidence="4" type="ORF">ASPCAL09229</name>
</gene>
<dbReference type="PROSITE" id="PS50056">
    <property type="entry name" value="TYR_PHOSPHATASE_2"/>
    <property type="match status" value="1"/>
</dbReference>
<dbReference type="InterPro" id="IPR000387">
    <property type="entry name" value="Tyr_Pase_dom"/>
</dbReference>
<protein>
    <recommendedName>
        <fullName evidence="3">Tyrosine specific protein phosphatases domain-containing protein</fullName>
    </recommendedName>
</protein>
<dbReference type="CDD" id="cd14498">
    <property type="entry name" value="DSP"/>
    <property type="match status" value="1"/>
</dbReference>
<feature type="domain" description="Tyrosine specific protein phosphatases" evidence="3">
    <location>
        <begin position="163"/>
        <end position="230"/>
    </location>
</feature>
<feature type="compositionally biased region" description="Basic and acidic residues" evidence="2">
    <location>
        <begin position="301"/>
        <end position="313"/>
    </location>
</feature>
<dbReference type="Proteomes" id="UP000054771">
    <property type="component" value="Unassembled WGS sequence"/>
</dbReference>
<dbReference type="GO" id="GO:0005654">
    <property type="term" value="C:nucleoplasm"/>
    <property type="evidence" value="ECO:0007669"/>
    <property type="project" value="TreeGrafter"/>
</dbReference>
<dbReference type="OrthoDB" id="10252009at2759"/>
<evidence type="ECO:0000313" key="4">
    <source>
        <dbReference type="EMBL" id="CEN62596.1"/>
    </source>
</evidence>
<dbReference type="PANTHER" id="PTHR46588">
    <property type="entry name" value="SERINE/THREONINE/TYROSINE-INTERACTING PROTEIN"/>
    <property type="match status" value="1"/>
</dbReference>
<dbReference type="Gene3D" id="3.90.190.10">
    <property type="entry name" value="Protein tyrosine phosphatase superfamily"/>
    <property type="match status" value="1"/>
</dbReference>
<dbReference type="PANTHER" id="PTHR46588:SF1">
    <property type="entry name" value="SERINE_THREONINE_TYROSINE-INTERACTING PROTEIN"/>
    <property type="match status" value="1"/>
</dbReference>
<dbReference type="SMART" id="SM00195">
    <property type="entry name" value="DSPc"/>
    <property type="match status" value="1"/>
</dbReference>
<dbReference type="EMBL" id="CDMC01000007">
    <property type="protein sequence ID" value="CEN62596.1"/>
    <property type="molecule type" value="Genomic_DNA"/>
</dbReference>
<dbReference type="InterPro" id="IPR000340">
    <property type="entry name" value="Dual-sp_phosphatase_cat-dom"/>
</dbReference>
<sequence length="313" mass="35034">MGSAFTSSEVPMSGQAGSHYIPTHQYTQRLATVNYPDVQYNGYGFNASERPSFGTHRFPEGEFVSPGFFQHLDPKIFTLPQAEVDWTYSLRREAQRILPFLYLGPWSCLSNKQWLRDEGFTLLFGVRDERLAKLRLVSGHKAAADLGIESDSFDVSSSQDVIARLPQAIRRINDHIYPSIDSVSGQPIPKKVLVFCETGNGLSASVVVAYLMVMLNMELGHALNFLHSQRFCIDMEDGLRPLLSAFEGILVAKSDVENARKSVFAHSSLAAPTMTLSKKRSFADQVENEPPEYESMEAEFSADRKPLAPFQDR</sequence>
<dbReference type="GO" id="GO:0062026">
    <property type="term" value="P:negative regulation of SCF-dependent proteasomal ubiquitin-dependent catabolic process"/>
    <property type="evidence" value="ECO:0007669"/>
    <property type="project" value="TreeGrafter"/>
</dbReference>
<keyword evidence="5" id="KW-1185">Reference proteome</keyword>
<comment type="similarity">
    <text evidence="1">Belongs to the protein-tyrosine phosphatase family. Non-receptor class subfamily.</text>
</comment>
<proteinExistence type="inferred from homology"/>
<evidence type="ECO:0000313" key="5">
    <source>
        <dbReference type="Proteomes" id="UP000054771"/>
    </source>
</evidence>
<dbReference type="GO" id="GO:0140096">
    <property type="term" value="F:catalytic activity, acting on a protein"/>
    <property type="evidence" value="ECO:0007669"/>
    <property type="project" value="UniProtKB-ARBA"/>
</dbReference>
<dbReference type="STRING" id="454130.A0A0U5GUW1"/>
<feature type="compositionally biased region" description="Acidic residues" evidence="2">
    <location>
        <begin position="286"/>
        <end position="297"/>
    </location>
</feature>
<dbReference type="SUPFAM" id="SSF52799">
    <property type="entry name" value="(Phosphotyrosine protein) phosphatases II"/>
    <property type="match status" value="1"/>
</dbReference>
<evidence type="ECO:0000259" key="3">
    <source>
        <dbReference type="PROSITE" id="PS50056"/>
    </source>
</evidence>
<dbReference type="GO" id="GO:0070372">
    <property type="term" value="P:regulation of ERK1 and ERK2 cascade"/>
    <property type="evidence" value="ECO:0007669"/>
    <property type="project" value="TreeGrafter"/>
</dbReference>
<evidence type="ECO:0000256" key="2">
    <source>
        <dbReference type="SAM" id="MobiDB-lite"/>
    </source>
</evidence>
<dbReference type="GO" id="GO:1990444">
    <property type="term" value="F:F-box domain binding"/>
    <property type="evidence" value="ECO:0007669"/>
    <property type="project" value="TreeGrafter"/>
</dbReference>
<accession>A0A0U5GUW1</accession>
<dbReference type="OMA" id="IAYIMVM"/>
<feature type="region of interest" description="Disordered" evidence="2">
    <location>
        <begin position="279"/>
        <end position="313"/>
    </location>
</feature>
<dbReference type="InterPro" id="IPR052449">
    <property type="entry name" value="STYX-Interacting_Phosphatase"/>
</dbReference>
<name>A0A0U5GUW1_ASPCI</name>
<dbReference type="InterPro" id="IPR029021">
    <property type="entry name" value="Prot-tyrosine_phosphatase-like"/>
</dbReference>
<evidence type="ECO:0000256" key="1">
    <source>
        <dbReference type="ARBA" id="ARBA00009649"/>
    </source>
</evidence>
<organism evidence="4 5">
    <name type="scientific">Aspergillus calidoustus</name>
    <dbReference type="NCBI Taxonomy" id="454130"/>
    <lineage>
        <taxon>Eukaryota</taxon>
        <taxon>Fungi</taxon>
        <taxon>Dikarya</taxon>
        <taxon>Ascomycota</taxon>
        <taxon>Pezizomycotina</taxon>
        <taxon>Eurotiomycetes</taxon>
        <taxon>Eurotiomycetidae</taxon>
        <taxon>Eurotiales</taxon>
        <taxon>Aspergillaceae</taxon>
        <taxon>Aspergillus</taxon>
        <taxon>Aspergillus subgen. Nidulantes</taxon>
    </lineage>
</organism>
<reference evidence="5" key="1">
    <citation type="journal article" date="2016" name="Genome Announc.">
        <title>Draft genome sequences of fungus Aspergillus calidoustus.</title>
        <authorList>
            <person name="Horn F."/>
            <person name="Linde J."/>
            <person name="Mattern D.J."/>
            <person name="Walther G."/>
            <person name="Guthke R."/>
            <person name="Scherlach K."/>
            <person name="Martin K."/>
            <person name="Brakhage A.A."/>
            <person name="Petzke L."/>
            <person name="Valiante V."/>
        </authorList>
    </citation>
    <scope>NUCLEOTIDE SEQUENCE [LARGE SCALE GENOMIC DNA]</scope>
    <source>
        <strain evidence="5">SF006504</strain>
    </source>
</reference>
<dbReference type="AlphaFoldDB" id="A0A0U5GUW1"/>